<dbReference type="EMBL" id="CAMXCT010001601">
    <property type="protein sequence ID" value="CAI3991513.1"/>
    <property type="molecule type" value="Genomic_DNA"/>
</dbReference>
<feature type="region of interest" description="Disordered" evidence="1">
    <location>
        <begin position="16"/>
        <end position="42"/>
    </location>
</feature>
<evidence type="ECO:0000313" key="3">
    <source>
        <dbReference type="EMBL" id="CAL1144888.1"/>
    </source>
</evidence>
<feature type="region of interest" description="Disordered" evidence="1">
    <location>
        <begin position="72"/>
        <end position="290"/>
    </location>
</feature>
<feature type="compositionally biased region" description="Basic and acidic residues" evidence="1">
    <location>
        <begin position="485"/>
        <end position="504"/>
    </location>
</feature>
<name>A0A9P1CIB9_9DINO</name>
<feature type="compositionally biased region" description="Polar residues" evidence="1">
    <location>
        <begin position="434"/>
        <end position="443"/>
    </location>
</feature>
<feature type="region of interest" description="Disordered" evidence="1">
    <location>
        <begin position="367"/>
        <end position="584"/>
    </location>
</feature>
<evidence type="ECO:0000313" key="2">
    <source>
        <dbReference type="EMBL" id="CAI3991513.1"/>
    </source>
</evidence>
<feature type="region of interest" description="Disordered" evidence="1">
    <location>
        <begin position="615"/>
        <end position="636"/>
    </location>
</feature>
<dbReference type="AlphaFoldDB" id="A0A9P1CIB9"/>
<feature type="compositionally biased region" description="Acidic residues" evidence="1">
    <location>
        <begin position="513"/>
        <end position="522"/>
    </location>
</feature>
<evidence type="ECO:0000256" key="1">
    <source>
        <dbReference type="SAM" id="MobiDB-lite"/>
    </source>
</evidence>
<accession>A0A9P1CIB9</accession>
<dbReference type="EMBL" id="CAMXCT030001601">
    <property type="protein sequence ID" value="CAL4778825.1"/>
    <property type="molecule type" value="Genomic_DNA"/>
</dbReference>
<feature type="compositionally biased region" description="Basic and acidic residues" evidence="1">
    <location>
        <begin position="539"/>
        <end position="548"/>
    </location>
</feature>
<protein>
    <submittedName>
        <fullName evidence="2">Uncharacterized protein</fullName>
    </submittedName>
</protein>
<feature type="compositionally biased region" description="Basic residues" evidence="1">
    <location>
        <begin position="526"/>
        <end position="538"/>
    </location>
</feature>
<feature type="compositionally biased region" description="Polar residues" evidence="1">
    <location>
        <begin position="569"/>
        <end position="582"/>
    </location>
</feature>
<feature type="compositionally biased region" description="Basic residues" evidence="1">
    <location>
        <begin position="472"/>
        <end position="484"/>
    </location>
</feature>
<dbReference type="OrthoDB" id="10538531at2759"/>
<gene>
    <name evidence="2" type="ORF">C1SCF055_LOCUS18413</name>
</gene>
<reference evidence="3" key="2">
    <citation type="submission" date="2024-04" db="EMBL/GenBank/DDBJ databases">
        <authorList>
            <person name="Chen Y."/>
            <person name="Shah S."/>
            <person name="Dougan E. K."/>
            <person name="Thang M."/>
            <person name="Chan C."/>
        </authorList>
    </citation>
    <scope>NUCLEOTIDE SEQUENCE [LARGE SCALE GENOMIC DNA]</scope>
</reference>
<feature type="compositionally biased region" description="Basic and acidic residues" evidence="1">
    <location>
        <begin position="556"/>
        <end position="565"/>
    </location>
</feature>
<feature type="compositionally biased region" description="Basic and acidic residues" evidence="1">
    <location>
        <begin position="129"/>
        <end position="157"/>
    </location>
</feature>
<dbReference type="Proteomes" id="UP001152797">
    <property type="component" value="Unassembled WGS sequence"/>
</dbReference>
<keyword evidence="4" id="KW-1185">Reference proteome</keyword>
<feature type="compositionally biased region" description="Basic and acidic residues" evidence="1">
    <location>
        <begin position="170"/>
        <end position="185"/>
    </location>
</feature>
<reference evidence="2" key="1">
    <citation type="submission" date="2022-10" db="EMBL/GenBank/DDBJ databases">
        <authorList>
            <person name="Chen Y."/>
            <person name="Dougan E. K."/>
            <person name="Chan C."/>
            <person name="Rhodes N."/>
            <person name="Thang M."/>
        </authorList>
    </citation>
    <scope>NUCLEOTIDE SEQUENCE</scope>
</reference>
<feature type="compositionally biased region" description="Basic and acidic residues" evidence="1">
    <location>
        <begin position="444"/>
        <end position="453"/>
    </location>
</feature>
<feature type="compositionally biased region" description="Low complexity" evidence="1">
    <location>
        <begin position="258"/>
        <end position="269"/>
    </location>
</feature>
<proteinExistence type="predicted"/>
<comment type="caution">
    <text evidence="2">The sequence shown here is derived from an EMBL/GenBank/DDBJ whole genome shotgun (WGS) entry which is preliminary data.</text>
</comment>
<evidence type="ECO:0000313" key="4">
    <source>
        <dbReference type="Proteomes" id="UP001152797"/>
    </source>
</evidence>
<sequence>MLGRLWTAVTRWFRSGPESTVAAGNAQTPQQPPVKEDKYSHPEPAVEKLLEKTAAAKGTQVEASLASRNAELQKLPAKLDEQEKPAPAAEKLLEDTAAANRKEAEASVSNKATASAPTAELQKSPAEVAKVDTQEKRVSAAEKLLEDRATAKRKEVEASVSTKASAPPAELEKSPAKVSKADTQEKPVPSSEKSLESRATAKRKEVEASVFAKAGAPTAELQRSPAKVTKVDKQEKPAPAAEKLLEDTAAAKRKEVEASVSTKASASTAELKKSPAKVSKVDQEKSVPSAEKLLADRAAAKRKQVEASLSFKASAESVANLPSGEPCNLAKGTGATGIAQASIVSEASSSTLPRRLEELKQTLKDKQEKLAVSASIDGDRSGRRSSFLPQADATEERPLNIFGGVGEGFEDVPPRKRRVVLKPPPKVHSRDWASDQSDQSVSEHSSELRDWRLLDQPIQTELDSPAGEAKASKKRKRGKKKKKKGEAEEAHDEKPQSELEKDIKGPSQVEAGTVEEQEGEDETPTKRAKKRKKRKKDKDHKESHKEAKAMQVEQPIHADLEKGDDGSSEEQNGIMSVSSGSGEDQDYGVVECKFVAENDAALGLRRRIQRHKTRALEEARKEEKKARKKAGKAAEKALKALRKAEKAEAKAEGFGFKKNKDAARSSQEAEWTALRELSQTCGRVQDD</sequence>
<organism evidence="2">
    <name type="scientific">Cladocopium goreaui</name>
    <dbReference type="NCBI Taxonomy" id="2562237"/>
    <lineage>
        <taxon>Eukaryota</taxon>
        <taxon>Sar</taxon>
        <taxon>Alveolata</taxon>
        <taxon>Dinophyceae</taxon>
        <taxon>Suessiales</taxon>
        <taxon>Symbiodiniaceae</taxon>
        <taxon>Cladocopium</taxon>
    </lineage>
</organism>
<feature type="compositionally biased region" description="Polar residues" evidence="1">
    <location>
        <begin position="107"/>
        <end position="116"/>
    </location>
</feature>
<feature type="compositionally biased region" description="Basic and acidic residues" evidence="1">
    <location>
        <begin position="615"/>
        <end position="625"/>
    </location>
</feature>
<feature type="compositionally biased region" description="Basic and acidic residues" evidence="1">
    <location>
        <begin position="243"/>
        <end position="257"/>
    </location>
</feature>
<dbReference type="EMBL" id="CAMXCT020001601">
    <property type="protein sequence ID" value="CAL1144888.1"/>
    <property type="molecule type" value="Genomic_DNA"/>
</dbReference>